<feature type="compositionally biased region" description="Basic and acidic residues" evidence="1">
    <location>
        <begin position="83"/>
        <end position="97"/>
    </location>
</feature>
<dbReference type="Proteomes" id="UP001642464">
    <property type="component" value="Unassembled WGS sequence"/>
</dbReference>
<evidence type="ECO:0000313" key="3">
    <source>
        <dbReference type="Proteomes" id="UP001642464"/>
    </source>
</evidence>
<organism evidence="2 3">
    <name type="scientific">Durusdinium trenchii</name>
    <dbReference type="NCBI Taxonomy" id="1381693"/>
    <lineage>
        <taxon>Eukaryota</taxon>
        <taxon>Sar</taxon>
        <taxon>Alveolata</taxon>
        <taxon>Dinophyceae</taxon>
        <taxon>Suessiales</taxon>
        <taxon>Symbiodiniaceae</taxon>
        <taxon>Durusdinium</taxon>
    </lineage>
</organism>
<dbReference type="EMBL" id="CAXAMM010010635">
    <property type="protein sequence ID" value="CAK9023799.1"/>
    <property type="molecule type" value="Genomic_DNA"/>
</dbReference>
<proteinExistence type="predicted"/>
<evidence type="ECO:0000313" key="2">
    <source>
        <dbReference type="EMBL" id="CAK9023799.1"/>
    </source>
</evidence>
<protein>
    <submittedName>
        <fullName evidence="2">Uncharacterized protein</fullName>
    </submittedName>
</protein>
<comment type="caution">
    <text evidence="2">The sequence shown here is derived from an EMBL/GenBank/DDBJ whole genome shotgun (WGS) entry which is preliminary data.</text>
</comment>
<gene>
    <name evidence="2" type="ORF">SCF082_LOCUS16346</name>
</gene>
<accession>A0ABP0KCP5</accession>
<keyword evidence="3" id="KW-1185">Reference proteome</keyword>
<feature type="compositionally biased region" description="Polar residues" evidence="1">
    <location>
        <begin position="98"/>
        <end position="108"/>
    </location>
</feature>
<feature type="compositionally biased region" description="Low complexity" evidence="1">
    <location>
        <begin position="112"/>
        <end position="128"/>
    </location>
</feature>
<name>A0ABP0KCP5_9DINO</name>
<sequence length="560" mass="62939">MTKWGWIKSVYVRKREPGATWERIQNGAPVADMANVSEPWSDVISFTHRASQGYMALQPRVVLAPRSEIRSFVPPTPPKPRRLRESSRTSGSEDTRTPEGSITSQTVRPESEPQSPTSPASTESASYEPVAHMAWDLDRREQVEINLDDSNETDSEVPPDPNAQPSSSGVLSIPLQIDPNERTTMGKKHRRAVLEGIDRLNHQDALVKSSIGLKDVPVSEPPTLVITSHPRIFQELQAADGVADVFDVGVGAEYLNPDEDSKIWYDVLQDYKNIVIAIEYEQSTDPLRHGKILGEWTNDTTLDDEMSIAFVGELQEEVMDDEQQFDAIWDDDDRNEHSRNVRPRVAEPESERGAVIRYLSEKEVPRGMRPRVVLTNSLPWTVARGELRTLLTEVDGLKPDCSRSSVEAALASNLWHDRGMTGARCESDPREKAPWMGNALVVTGNAVALRVVLDTRRDEKTQGVKELFEQYTKELRRGWVQSPVGTDEAEEPKSAEDLQKALQAAQQKLKEEQARNKGLEAELAATQRLLKDSQEEVEEKEQQNQELRKKLEDLKTSAKS</sequence>
<feature type="compositionally biased region" description="Basic and acidic residues" evidence="1">
    <location>
        <begin position="529"/>
        <end position="560"/>
    </location>
</feature>
<feature type="region of interest" description="Disordered" evidence="1">
    <location>
        <begin position="150"/>
        <end position="186"/>
    </location>
</feature>
<feature type="region of interest" description="Disordered" evidence="1">
    <location>
        <begin position="68"/>
        <end position="128"/>
    </location>
</feature>
<feature type="compositionally biased region" description="Basic and acidic residues" evidence="1">
    <location>
        <begin position="508"/>
        <end position="520"/>
    </location>
</feature>
<evidence type="ECO:0000256" key="1">
    <source>
        <dbReference type="SAM" id="MobiDB-lite"/>
    </source>
</evidence>
<feature type="region of interest" description="Disordered" evidence="1">
    <location>
        <begin position="482"/>
        <end position="560"/>
    </location>
</feature>
<reference evidence="2 3" key="1">
    <citation type="submission" date="2024-02" db="EMBL/GenBank/DDBJ databases">
        <authorList>
            <person name="Chen Y."/>
            <person name="Shah S."/>
            <person name="Dougan E. K."/>
            <person name="Thang M."/>
            <person name="Chan C."/>
        </authorList>
    </citation>
    <scope>NUCLEOTIDE SEQUENCE [LARGE SCALE GENOMIC DNA]</scope>
</reference>